<dbReference type="InterPro" id="IPR016161">
    <property type="entry name" value="Ald_DH/histidinol_DH"/>
</dbReference>
<protein>
    <recommendedName>
        <fullName evidence="4">Aldehyde dehydrogenase domain-containing protein</fullName>
    </recommendedName>
</protein>
<dbReference type="InterPro" id="IPR050740">
    <property type="entry name" value="Aldehyde_DH_Superfamily"/>
</dbReference>
<dbReference type="Proteomes" id="UP000037136">
    <property type="component" value="Unassembled WGS sequence"/>
</dbReference>
<dbReference type="InterPro" id="IPR016163">
    <property type="entry name" value="Ald_DH_C"/>
</dbReference>
<organism evidence="5 6">
    <name type="scientific">Ophiocordyceps unilateralis</name>
    <name type="common">Zombie-ant fungus</name>
    <name type="synonym">Torrubia unilateralis</name>
    <dbReference type="NCBI Taxonomy" id="268505"/>
    <lineage>
        <taxon>Eukaryota</taxon>
        <taxon>Fungi</taxon>
        <taxon>Dikarya</taxon>
        <taxon>Ascomycota</taxon>
        <taxon>Pezizomycotina</taxon>
        <taxon>Sordariomycetes</taxon>
        <taxon>Hypocreomycetidae</taxon>
        <taxon>Hypocreales</taxon>
        <taxon>Ophiocordycipitaceae</taxon>
        <taxon>Ophiocordyceps</taxon>
    </lineage>
</organism>
<evidence type="ECO:0000313" key="6">
    <source>
        <dbReference type="Proteomes" id="UP000037136"/>
    </source>
</evidence>
<accession>A0A2A9P777</accession>
<dbReference type="EMBL" id="LAZP02000527">
    <property type="protein sequence ID" value="PFH56696.1"/>
    <property type="molecule type" value="Genomic_DNA"/>
</dbReference>
<dbReference type="AlphaFoldDB" id="A0A2A9P777"/>
<gene>
    <name evidence="5" type="ORF">XA68_16130</name>
</gene>
<dbReference type="SUPFAM" id="SSF53720">
    <property type="entry name" value="ALDH-like"/>
    <property type="match status" value="1"/>
</dbReference>
<dbReference type="GO" id="GO:0005737">
    <property type="term" value="C:cytoplasm"/>
    <property type="evidence" value="ECO:0007669"/>
    <property type="project" value="TreeGrafter"/>
</dbReference>
<dbReference type="OrthoDB" id="310895at2759"/>
<dbReference type="GO" id="GO:0009450">
    <property type="term" value="P:gamma-aminobutyric acid catabolic process"/>
    <property type="evidence" value="ECO:0007669"/>
    <property type="project" value="TreeGrafter"/>
</dbReference>
<evidence type="ECO:0000256" key="3">
    <source>
        <dbReference type="ARBA" id="ARBA00023002"/>
    </source>
</evidence>
<proteinExistence type="inferred from homology"/>
<dbReference type="Pfam" id="PF00171">
    <property type="entry name" value="Aldedh"/>
    <property type="match status" value="1"/>
</dbReference>
<dbReference type="CDD" id="cd07103">
    <property type="entry name" value="ALDH_F5_SSADH_GabD"/>
    <property type="match status" value="1"/>
</dbReference>
<evidence type="ECO:0000256" key="1">
    <source>
        <dbReference type="ARBA" id="ARBA00005176"/>
    </source>
</evidence>
<comment type="pathway">
    <text evidence="1">Amino-acid degradation; 4-aminobutanoate degradation.</text>
</comment>
<dbReference type="Gene3D" id="3.40.309.10">
    <property type="entry name" value="Aldehyde Dehydrogenase, Chain A, domain 2"/>
    <property type="match status" value="1"/>
</dbReference>
<evidence type="ECO:0000256" key="2">
    <source>
        <dbReference type="ARBA" id="ARBA00009986"/>
    </source>
</evidence>
<comment type="similarity">
    <text evidence="2">Belongs to the aldehyde dehydrogenase family.</text>
</comment>
<evidence type="ECO:0000313" key="5">
    <source>
        <dbReference type="EMBL" id="PFH56696.1"/>
    </source>
</evidence>
<dbReference type="InterPro" id="IPR015590">
    <property type="entry name" value="Aldehyde_DH_dom"/>
</dbReference>
<dbReference type="FunFam" id="3.40.605.10:FF:000007">
    <property type="entry name" value="NAD/NADP-dependent betaine aldehyde dehydrogenase"/>
    <property type="match status" value="1"/>
</dbReference>
<comment type="caution">
    <text evidence="5">The sequence shown here is derived from an EMBL/GenBank/DDBJ whole genome shotgun (WGS) entry which is preliminary data.</text>
</comment>
<reference evidence="5 6" key="1">
    <citation type="journal article" date="2015" name="BMC Genomics">
        <title>Gene expression during zombie ant biting behavior reflects the complexity underlying fungal parasitic behavioral manipulation.</title>
        <authorList>
            <person name="de Bekker C."/>
            <person name="Ohm R.A."/>
            <person name="Loreto R.G."/>
            <person name="Sebastian A."/>
            <person name="Albert I."/>
            <person name="Merrow M."/>
            <person name="Brachmann A."/>
            <person name="Hughes D.P."/>
        </authorList>
    </citation>
    <scope>NUCLEOTIDE SEQUENCE [LARGE SCALE GENOMIC DNA]</scope>
    <source>
        <strain evidence="5 6">SC16a</strain>
    </source>
</reference>
<keyword evidence="6" id="KW-1185">Reference proteome</keyword>
<evidence type="ECO:0000259" key="4">
    <source>
        <dbReference type="Pfam" id="PF00171"/>
    </source>
</evidence>
<dbReference type="PANTHER" id="PTHR43353">
    <property type="entry name" value="SUCCINATE-SEMIALDEHYDE DEHYDROGENASE, MITOCHONDRIAL"/>
    <property type="match status" value="1"/>
</dbReference>
<name>A0A2A9P777_OPHUN</name>
<dbReference type="InterPro" id="IPR016162">
    <property type="entry name" value="Ald_DH_N"/>
</dbReference>
<feature type="domain" description="Aldehyde dehydrogenase" evidence="4">
    <location>
        <begin position="23"/>
        <end position="486"/>
    </location>
</feature>
<keyword evidence="3" id="KW-0560">Oxidoreductase</keyword>
<sequence>MTLPFTLSNPSLLHFDCLINGNWTSAQSGQRFSLCDPGSGSSWGQCAEAGTPEVEAAVEAAQTAFDAYRTWTPGRRAEGLRRWYDLLEAARDDLATMLVYETGKPLSEAQGEISYAFPFVAWSIGETERVHGTWQTPSSAPGRRAITIKQPVGVAVALVPWNFPVVLALRKISSALAAGCSLVLKPSPESPVTALALAKLVMEAGFPPGLVNVLPTSLDGTPAVAEELCRHPLVRVVSFTGSTRVGRIIAGLCAQNLKRSTLELGGNCPFIVFDDANLERAVDQLESLKWRHAGQACISANRVYAQRGVHDQLVDKIVARASKLSVGHGTKDGVTMGPLTTHRGLDKAESLAKDARDKGARFVLGSGQRLDGGGFFMKPTVVTGVTPNMSMSRDENFAPLLGVSVFDTEDEVVALANDTSMGLASYVFTQDVDRLFRMFEKLEAGMVGLNTGNASTAEVPFGGIKASGWGKEGGMALGLDEYLWTKCGTLSVEHHW</sequence>
<dbReference type="FunFam" id="3.40.309.10:FF:000004">
    <property type="entry name" value="Succinate-semialdehyde dehydrogenase I"/>
    <property type="match status" value="1"/>
</dbReference>
<dbReference type="STRING" id="268505.A0A2A9P777"/>
<dbReference type="PANTHER" id="PTHR43353:SF7">
    <property type="entry name" value="SUCCINATE SEMIALDEHYDE DEHYDROGENASE (EUROFUNG)"/>
    <property type="match status" value="1"/>
</dbReference>
<reference evidence="5 6" key="2">
    <citation type="journal article" date="2017" name="Sci. Rep.">
        <title>Ant-infecting Ophiocordyceps genomes reveal a high diversity of potential behavioral manipulation genes and a possible major role for enterotoxins.</title>
        <authorList>
            <person name="de Bekker C."/>
            <person name="Ohm R.A."/>
            <person name="Evans H.C."/>
            <person name="Brachmann A."/>
            <person name="Hughes D.P."/>
        </authorList>
    </citation>
    <scope>NUCLEOTIDE SEQUENCE [LARGE SCALE GENOMIC DNA]</scope>
    <source>
        <strain evidence="5 6">SC16a</strain>
    </source>
</reference>
<dbReference type="Gene3D" id="3.40.605.10">
    <property type="entry name" value="Aldehyde Dehydrogenase, Chain A, domain 1"/>
    <property type="match status" value="1"/>
</dbReference>
<dbReference type="GO" id="GO:0004777">
    <property type="term" value="F:succinate-semialdehyde dehydrogenase (NAD+) activity"/>
    <property type="evidence" value="ECO:0007669"/>
    <property type="project" value="TreeGrafter"/>
</dbReference>